<evidence type="ECO:0000313" key="1">
    <source>
        <dbReference type="EMBL" id="OGC63449.1"/>
    </source>
</evidence>
<accession>A0A1F4W205</accession>
<gene>
    <name evidence="1" type="ORF">A2264_01835</name>
</gene>
<sequence>MELGSWVDVAGYKNASVVRTLGRDKFARLLVRARRSKVPPDFYITFRNHSIMGVGYCQALFALLGIRYSVDKHAEYALLYSIAISMIKKWRALYRKKSKTCEELVNLTELEINMYYMCGVLAITEREIAFAGMKGMEQIRARIESHFTVRANAKKFVLEKGINRF</sequence>
<evidence type="ECO:0000313" key="2">
    <source>
        <dbReference type="Proteomes" id="UP000176614"/>
    </source>
</evidence>
<dbReference type="AlphaFoldDB" id="A0A1F4W205"/>
<name>A0A1F4W205_UNCKA</name>
<reference evidence="1 2" key="1">
    <citation type="journal article" date="2016" name="Nat. Commun.">
        <title>Thousands of microbial genomes shed light on interconnected biogeochemical processes in an aquifer system.</title>
        <authorList>
            <person name="Anantharaman K."/>
            <person name="Brown C.T."/>
            <person name="Hug L.A."/>
            <person name="Sharon I."/>
            <person name="Castelle C.J."/>
            <person name="Probst A.J."/>
            <person name="Thomas B.C."/>
            <person name="Singh A."/>
            <person name="Wilkins M.J."/>
            <person name="Karaoz U."/>
            <person name="Brodie E.L."/>
            <person name="Williams K.H."/>
            <person name="Hubbard S.S."/>
            <person name="Banfield J.F."/>
        </authorList>
    </citation>
    <scope>NUCLEOTIDE SEQUENCE [LARGE SCALE GENOMIC DNA]</scope>
</reference>
<protein>
    <submittedName>
        <fullName evidence="1">Uncharacterized protein</fullName>
    </submittedName>
</protein>
<organism evidence="1 2">
    <name type="scientific">candidate division WWE3 bacterium RIFOXYA2_FULL_46_9</name>
    <dbReference type="NCBI Taxonomy" id="1802636"/>
    <lineage>
        <taxon>Bacteria</taxon>
        <taxon>Katanobacteria</taxon>
    </lineage>
</organism>
<dbReference type="EMBL" id="MEVT01000006">
    <property type="protein sequence ID" value="OGC63449.1"/>
    <property type="molecule type" value="Genomic_DNA"/>
</dbReference>
<dbReference type="Proteomes" id="UP000176614">
    <property type="component" value="Unassembled WGS sequence"/>
</dbReference>
<proteinExistence type="predicted"/>
<comment type="caution">
    <text evidence="1">The sequence shown here is derived from an EMBL/GenBank/DDBJ whole genome shotgun (WGS) entry which is preliminary data.</text>
</comment>